<dbReference type="InParanoid" id="A0A2T3ADU5"/>
<feature type="compositionally biased region" description="Basic and acidic residues" evidence="1">
    <location>
        <begin position="36"/>
        <end position="48"/>
    </location>
</feature>
<sequence length="111" mass="12396">MIRWERGEKETGGLGQEHKDGRGREKVGNEASGTRGAKERLAVFERPRGGRQGLDLPRQQISDKSARLPPSELATLVFDAGRQTAKANQMKERVVAEHPAEFVMSRVERES</sequence>
<organism evidence="2 3">
    <name type="scientific">Coniella lustricola</name>
    <dbReference type="NCBI Taxonomy" id="2025994"/>
    <lineage>
        <taxon>Eukaryota</taxon>
        <taxon>Fungi</taxon>
        <taxon>Dikarya</taxon>
        <taxon>Ascomycota</taxon>
        <taxon>Pezizomycotina</taxon>
        <taxon>Sordariomycetes</taxon>
        <taxon>Sordariomycetidae</taxon>
        <taxon>Diaporthales</taxon>
        <taxon>Schizoparmaceae</taxon>
        <taxon>Coniella</taxon>
    </lineage>
</organism>
<reference evidence="2 3" key="1">
    <citation type="journal article" date="2018" name="Mycol. Prog.">
        <title>Coniella lustricola, a new species from submerged detritus.</title>
        <authorList>
            <person name="Raudabaugh D.B."/>
            <person name="Iturriaga T."/>
            <person name="Carver A."/>
            <person name="Mondo S."/>
            <person name="Pangilinan J."/>
            <person name="Lipzen A."/>
            <person name="He G."/>
            <person name="Amirebrahimi M."/>
            <person name="Grigoriev I.V."/>
            <person name="Miller A.N."/>
        </authorList>
    </citation>
    <scope>NUCLEOTIDE SEQUENCE [LARGE SCALE GENOMIC DNA]</scope>
    <source>
        <strain evidence="2 3">B22-T-1</strain>
    </source>
</reference>
<feature type="compositionally biased region" description="Basic and acidic residues" evidence="1">
    <location>
        <begin position="1"/>
        <end position="28"/>
    </location>
</feature>
<dbReference type="AlphaFoldDB" id="A0A2T3ADU5"/>
<dbReference type="Proteomes" id="UP000241462">
    <property type="component" value="Unassembled WGS sequence"/>
</dbReference>
<accession>A0A2T3ADU5</accession>
<proteinExistence type="predicted"/>
<gene>
    <name evidence="2" type="ORF">BD289DRAFT_175050</name>
</gene>
<dbReference type="EMBL" id="KZ678405">
    <property type="protein sequence ID" value="PSR93678.1"/>
    <property type="molecule type" value="Genomic_DNA"/>
</dbReference>
<name>A0A2T3ADU5_9PEZI</name>
<evidence type="ECO:0000313" key="3">
    <source>
        <dbReference type="Proteomes" id="UP000241462"/>
    </source>
</evidence>
<keyword evidence="3" id="KW-1185">Reference proteome</keyword>
<evidence type="ECO:0000313" key="2">
    <source>
        <dbReference type="EMBL" id="PSR93678.1"/>
    </source>
</evidence>
<evidence type="ECO:0000256" key="1">
    <source>
        <dbReference type="SAM" id="MobiDB-lite"/>
    </source>
</evidence>
<protein>
    <submittedName>
        <fullName evidence="2">Uncharacterized protein</fullName>
    </submittedName>
</protein>
<feature type="region of interest" description="Disordered" evidence="1">
    <location>
        <begin position="1"/>
        <end position="68"/>
    </location>
</feature>